<dbReference type="Proteomes" id="UP000632222">
    <property type="component" value="Unassembled WGS sequence"/>
</dbReference>
<dbReference type="Gene3D" id="3.40.50.2300">
    <property type="match status" value="2"/>
</dbReference>
<dbReference type="InterPro" id="IPR010982">
    <property type="entry name" value="Lambda_DNA-bd_dom_sf"/>
</dbReference>
<evidence type="ECO:0000256" key="1">
    <source>
        <dbReference type="ARBA" id="ARBA00022491"/>
    </source>
</evidence>
<evidence type="ECO:0000313" key="6">
    <source>
        <dbReference type="EMBL" id="GGJ48769.1"/>
    </source>
</evidence>
<dbReference type="InterPro" id="IPR028082">
    <property type="entry name" value="Peripla_BP_I"/>
</dbReference>
<evidence type="ECO:0000256" key="2">
    <source>
        <dbReference type="ARBA" id="ARBA00023015"/>
    </source>
</evidence>
<dbReference type="PANTHER" id="PTHR30146:SF148">
    <property type="entry name" value="HTH-TYPE TRANSCRIPTIONAL REPRESSOR PURR-RELATED"/>
    <property type="match status" value="1"/>
</dbReference>
<dbReference type="PROSITE" id="PS50932">
    <property type="entry name" value="HTH_LACI_2"/>
    <property type="match status" value="1"/>
</dbReference>
<dbReference type="EMBL" id="BMOD01000019">
    <property type="protein sequence ID" value="GGJ48769.1"/>
    <property type="molecule type" value="Genomic_DNA"/>
</dbReference>
<evidence type="ECO:0000256" key="4">
    <source>
        <dbReference type="ARBA" id="ARBA00023163"/>
    </source>
</evidence>
<proteinExistence type="predicted"/>
<dbReference type="InterPro" id="IPR000843">
    <property type="entry name" value="HTH_LacI"/>
</dbReference>
<dbReference type="SUPFAM" id="SSF53822">
    <property type="entry name" value="Periplasmic binding protein-like I"/>
    <property type="match status" value="1"/>
</dbReference>
<name>A0ABQ2DBK6_9DEIO</name>
<keyword evidence="3" id="KW-0238">DNA-binding</keyword>
<keyword evidence="4" id="KW-0804">Transcription</keyword>
<protein>
    <submittedName>
        <fullName evidence="6">LacI family transcriptional regulator</fullName>
    </submittedName>
</protein>
<dbReference type="PANTHER" id="PTHR30146">
    <property type="entry name" value="LACI-RELATED TRANSCRIPTIONAL REPRESSOR"/>
    <property type="match status" value="1"/>
</dbReference>
<feature type="domain" description="HTH lacI-type" evidence="5">
    <location>
        <begin position="13"/>
        <end position="67"/>
    </location>
</feature>
<organism evidence="6 7">
    <name type="scientific">Deinococcus roseus</name>
    <dbReference type="NCBI Taxonomy" id="392414"/>
    <lineage>
        <taxon>Bacteria</taxon>
        <taxon>Thermotogati</taxon>
        <taxon>Deinococcota</taxon>
        <taxon>Deinococci</taxon>
        <taxon>Deinococcales</taxon>
        <taxon>Deinococcaceae</taxon>
        <taxon>Deinococcus</taxon>
    </lineage>
</organism>
<evidence type="ECO:0000259" key="5">
    <source>
        <dbReference type="PROSITE" id="PS50932"/>
    </source>
</evidence>
<gene>
    <name evidence="6" type="ORF">GCM10008938_38510</name>
</gene>
<keyword evidence="2" id="KW-0805">Transcription regulation</keyword>
<evidence type="ECO:0000313" key="7">
    <source>
        <dbReference type="Proteomes" id="UP000632222"/>
    </source>
</evidence>
<dbReference type="Pfam" id="PF00356">
    <property type="entry name" value="LacI"/>
    <property type="match status" value="1"/>
</dbReference>
<dbReference type="CDD" id="cd01392">
    <property type="entry name" value="HTH_LacI"/>
    <property type="match status" value="1"/>
</dbReference>
<dbReference type="SUPFAM" id="SSF47413">
    <property type="entry name" value="lambda repressor-like DNA-binding domains"/>
    <property type="match status" value="1"/>
</dbReference>
<keyword evidence="1" id="KW-0678">Repressor</keyword>
<dbReference type="Gene3D" id="1.10.260.40">
    <property type="entry name" value="lambda repressor-like DNA-binding domains"/>
    <property type="match status" value="1"/>
</dbReference>
<accession>A0ABQ2DBK6</accession>
<sequence length="337" mass="36902">MGYFMTSRSQNRPNIRAVAMQAGVSTATVSRAINTPERLDPETLKRVLHVVQELGYVPNLTGRSLVMGRTHAVGVVVPNVGWPLFASFARGIEMELNASTLMPIIVSTDDLQDREKDAARALVERSVDGLILISSNLAPGEIERLAPNMFRVHINPQIDGHEHQIRVDDVAGGYLAADHLIKSGHKRIAHVAGEFRSGRDRAQGFLKRLSEEGLEPFVLYTGDFTVEAGEKSVDKILEIGVPDAIFAASDLMAAGVCRALNRAGLRVPDAVSVMGYDDNPIAALLDPPLTTIRQLDIELGKMAGKMFLSLMEGEEAHSEIIVPELIERQTTRSRLRR</sequence>
<keyword evidence="7" id="KW-1185">Reference proteome</keyword>
<reference evidence="7" key="1">
    <citation type="journal article" date="2019" name="Int. J. Syst. Evol. Microbiol.">
        <title>The Global Catalogue of Microorganisms (GCM) 10K type strain sequencing project: providing services to taxonomists for standard genome sequencing and annotation.</title>
        <authorList>
            <consortium name="The Broad Institute Genomics Platform"/>
            <consortium name="The Broad Institute Genome Sequencing Center for Infectious Disease"/>
            <person name="Wu L."/>
            <person name="Ma J."/>
        </authorList>
    </citation>
    <scope>NUCLEOTIDE SEQUENCE [LARGE SCALE GENOMIC DNA]</scope>
    <source>
        <strain evidence="7">JCM 14370</strain>
    </source>
</reference>
<dbReference type="SMART" id="SM00354">
    <property type="entry name" value="HTH_LACI"/>
    <property type="match status" value="1"/>
</dbReference>
<dbReference type="InterPro" id="IPR046335">
    <property type="entry name" value="LacI/GalR-like_sensor"/>
</dbReference>
<dbReference type="CDD" id="cd06267">
    <property type="entry name" value="PBP1_LacI_sugar_binding-like"/>
    <property type="match status" value="1"/>
</dbReference>
<dbReference type="Pfam" id="PF13377">
    <property type="entry name" value="Peripla_BP_3"/>
    <property type="match status" value="1"/>
</dbReference>
<evidence type="ECO:0000256" key="3">
    <source>
        <dbReference type="ARBA" id="ARBA00023125"/>
    </source>
</evidence>
<comment type="caution">
    <text evidence="6">The sequence shown here is derived from an EMBL/GenBank/DDBJ whole genome shotgun (WGS) entry which is preliminary data.</text>
</comment>